<dbReference type="Gene3D" id="3.40.1230.10">
    <property type="entry name" value="MTH938-like"/>
    <property type="match status" value="1"/>
</dbReference>
<accession>A0A674P843</accession>
<evidence type="ECO:0000313" key="1">
    <source>
        <dbReference type="Ensembl" id="ENSTRUP00000082036.1"/>
    </source>
</evidence>
<name>A0A674P843_TAKRU</name>
<dbReference type="SUPFAM" id="SSF64076">
    <property type="entry name" value="MTH938-like"/>
    <property type="match status" value="1"/>
</dbReference>
<dbReference type="InParanoid" id="A0A674P843"/>
<evidence type="ECO:0000313" key="2">
    <source>
        <dbReference type="Proteomes" id="UP000005226"/>
    </source>
</evidence>
<protein>
    <submittedName>
        <fullName evidence="1">NADH:ubiquinone oxidoreductase complex assembly factor</fullName>
    </submittedName>
</protein>
<dbReference type="GO" id="GO:0005743">
    <property type="term" value="C:mitochondrial inner membrane"/>
    <property type="evidence" value="ECO:0007669"/>
    <property type="project" value="TreeGrafter"/>
</dbReference>
<dbReference type="PANTHER" id="PTHR21192">
    <property type="entry name" value="NUCLEAR PROTEIN E3-3"/>
    <property type="match status" value="1"/>
</dbReference>
<dbReference type="FunCoup" id="A0A674P843">
    <property type="interactions" value="1174"/>
</dbReference>
<dbReference type="PANTHER" id="PTHR21192:SF2">
    <property type="entry name" value="NADH DEHYDROGENASE [UBIQUINONE] 1 ALPHA SUBCOMPLEX ASSEMBLY FACTOR 3"/>
    <property type="match status" value="1"/>
</dbReference>
<organism evidence="1 2">
    <name type="scientific">Takifugu rubripes</name>
    <name type="common">Japanese pufferfish</name>
    <name type="synonym">Fugu rubripes</name>
    <dbReference type="NCBI Taxonomy" id="31033"/>
    <lineage>
        <taxon>Eukaryota</taxon>
        <taxon>Metazoa</taxon>
        <taxon>Chordata</taxon>
        <taxon>Craniata</taxon>
        <taxon>Vertebrata</taxon>
        <taxon>Euteleostomi</taxon>
        <taxon>Actinopterygii</taxon>
        <taxon>Neopterygii</taxon>
        <taxon>Teleostei</taxon>
        <taxon>Neoteleostei</taxon>
        <taxon>Acanthomorphata</taxon>
        <taxon>Eupercaria</taxon>
        <taxon>Tetraodontiformes</taxon>
        <taxon>Tetradontoidea</taxon>
        <taxon>Tetraodontidae</taxon>
        <taxon>Takifugu</taxon>
    </lineage>
</organism>
<dbReference type="Proteomes" id="UP000005226">
    <property type="component" value="Chromosome 19"/>
</dbReference>
<keyword evidence="2" id="KW-1185">Reference proteome</keyword>
<dbReference type="AlphaFoldDB" id="A0A674P843"/>
<dbReference type="Pfam" id="PF04430">
    <property type="entry name" value="DUF498"/>
    <property type="match status" value="1"/>
</dbReference>
<reference evidence="1" key="2">
    <citation type="submission" date="2025-08" db="UniProtKB">
        <authorList>
            <consortium name="Ensembl"/>
        </authorList>
    </citation>
    <scope>IDENTIFICATION</scope>
</reference>
<dbReference type="InterPro" id="IPR036748">
    <property type="entry name" value="MTH938-like_sf"/>
</dbReference>
<reference evidence="1 2" key="1">
    <citation type="journal article" date="2011" name="Genome Biol. Evol.">
        <title>Integration of the genetic map and genome assembly of fugu facilitates insights into distinct features of genome evolution in teleosts and mammals.</title>
        <authorList>
            <person name="Kai W."/>
            <person name="Kikuchi K."/>
            <person name="Tohari S."/>
            <person name="Chew A.K."/>
            <person name="Tay A."/>
            <person name="Fujiwara A."/>
            <person name="Hosoya S."/>
            <person name="Suetake H."/>
            <person name="Naruse K."/>
            <person name="Brenner S."/>
            <person name="Suzuki Y."/>
            <person name="Venkatesh B."/>
        </authorList>
    </citation>
    <scope>NUCLEOTIDE SEQUENCE [LARGE SCALE GENOMIC DNA]</scope>
</reference>
<gene>
    <name evidence="1" type="primary">ndufaf3</name>
</gene>
<dbReference type="GO" id="GO:0032981">
    <property type="term" value="P:mitochondrial respiratory chain complex I assembly"/>
    <property type="evidence" value="ECO:0007669"/>
    <property type="project" value="TreeGrafter"/>
</dbReference>
<sequence length="233" mass="26376">MSPVNMASAVCRRFLLQRSTHGFLLSSRAKPIFFSPSFTRGHRLGPSDDEMYQRTTVTIMQKEQDNRILIQSYSPQGFNIDGNRVFGPCALLPPAILQWKVGTYKDITEESLSLFHMLEPKIGNKNKELPHFGSFCDAHWFLFFRAEILVLGTGAKVERINPTVLAMLKKKGIAVEIQDTVNATWCFPVVECPPSSSRTTRCERQEHFLHSCAELIHLSPHLCSQMHVQPSTS</sequence>
<dbReference type="Ensembl" id="ENSTRUT00000080340.1">
    <property type="protein sequence ID" value="ENSTRUP00000082036.1"/>
    <property type="gene ID" value="ENSTRUG00000027306.1"/>
</dbReference>
<dbReference type="GeneTree" id="ENSGT00390000018312"/>
<dbReference type="InterPro" id="IPR007523">
    <property type="entry name" value="NDUFAF3/AAMDC"/>
</dbReference>
<reference evidence="1" key="3">
    <citation type="submission" date="2025-09" db="UniProtKB">
        <authorList>
            <consortium name="Ensembl"/>
        </authorList>
    </citation>
    <scope>IDENTIFICATION</scope>
</reference>
<proteinExistence type="predicted"/>